<dbReference type="PROSITE" id="PS50810">
    <property type="entry name" value="FRATAXIN_2"/>
    <property type="match status" value="1"/>
</dbReference>
<dbReference type="GO" id="GO:0006879">
    <property type="term" value="P:intracellular iron ion homeostasis"/>
    <property type="evidence" value="ECO:0007669"/>
    <property type="project" value="TreeGrafter"/>
</dbReference>
<dbReference type="GO" id="GO:0004322">
    <property type="term" value="F:ferroxidase activity"/>
    <property type="evidence" value="ECO:0007669"/>
    <property type="project" value="TreeGrafter"/>
</dbReference>
<reference evidence="4 5" key="1">
    <citation type="submission" date="2020-10" db="EMBL/GenBank/DDBJ databases">
        <title>The Coptis chinensis genome and diversification of protoberbering-type alkaloids.</title>
        <authorList>
            <person name="Wang B."/>
            <person name="Shu S."/>
            <person name="Song C."/>
            <person name="Liu Y."/>
        </authorList>
    </citation>
    <scope>NUCLEOTIDE SEQUENCE [LARGE SCALE GENOMIC DNA]</scope>
    <source>
        <strain evidence="4">HL-2020</strain>
        <tissue evidence="4">Leaf</tissue>
    </source>
</reference>
<evidence type="ECO:0000256" key="1">
    <source>
        <dbReference type="ARBA" id="ARBA00008183"/>
    </source>
</evidence>
<dbReference type="AlphaFoldDB" id="A0A835LWE3"/>
<dbReference type="SUPFAM" id="SSF55387">
    <property type="entry name" value="Frataxin/Nqo15-like"/>
    <property type="match status" value="1"/>
</dbReference>
<dbReference type="Pfam" id="PF01491">
    <property type="entry name" value="Frataxin_Cyay"/>
    <property type="match status" value="1"/>
</dbReference>
<gene>
    <name evidence="4" type="ORF">IFM89_024604</name>
</gene>
<evidence type="ECO:0000256" key="2">
    <source>
        <dbReference type="ARBA" id="ARBA00022496"/>
    </source>
</evidence>
<keyword evidence="2" id="KW-0406">Ion transport</keyword>
<dbReference type="GO" id="GO:0051537">
    <property type="term" value="F:2 iron, 2 sulfur cluster binding"/>
    <property type="evidence" value="ECO:0007669"/>
    <property type="project" value="TreeGrafter"/>
</dbReference>
<proteinExistence type="inferred from homology"/>
<dbReference type="OrthoDB" id="1897642at2759"/>
<keyword evidence="5" id="KW-1185">Reference proteome</keyword>
<dbReference type="Gene3D" id="3.30.920.10">
    <property type="entry name" value="Frataxin/CyaY"/>
    <property type="match status" value="1"/>
</dbReference>
<evidence type="ECO:0000256" key="3">
    <source>
        <dbReference type="ARBA" id="ARBA00023004"/>
    </source>
</evidence>
<evidence type="ECO:0000313" key="4">
    <source>
        <dbReference type="EMBL" id="KAF9610748.1"/>
    </source>
</evidence>
<comment type="caution">
    <text evidence="4">The sequence shown here is derived from an EMBL/GenBank/DDBJ whole genome shotgun (WGS) entry which is preliminary data.</text>
</comment>
<dbReference type="GO" id="GO:0008199">
    <property type="term" value="F:ferric iron binding"/>
    <property type="evidence" value="ECO:0007669"/>
    <property type="project" value="InterPro"/>
</dbReference>
<dbReference type="Proteomes" id="UP000631114">
    <property type="component" value="Unassembled WGS sequence"/>
</dbReference>
<accession>A0A835LWE3</accession>
<protein>
    <submittedName>
        <fullName evidence="4">Uncharacterized protein</fullName>
    </submittedName>
</protein>
<keyword evidence="2" id="KW-0813">Transport</keyword>
<keyword evidence="2" id="KW-0410">Iron transport</keyword>
<dbReference type="PANTHER" id="PTHR16821:SF2">
    <property type="entry name" value="FRATAXIN, MITOCHONDRIAL"/>
    <property type="match status" value="1"/>
</dbReference>
<dbReference type="GO" id="GO:0005739">
    <property type="term" value="C:mitochondrion"/>
    <property type="evidence" value="ECO:0007669"/>
    <property type="project" value="TreeGrafter"/>
</dbReference>
<dbReference type="GO" id="GO:0006826">
    <property type="term" value="P:iron ion transport"/>
    <property type="evidence" value="ECO:0007669"/>
    <property type="project" value="UniProtKB-KW"/>
</dbReference>
<evidence type="ECO:0000313" key="5">
    <source>
        <dbReference type="Proteomes" id="UP000631114"/>
    </source>
</evidence>
<organism evidence="4 5">
    <name type="scientific">Coptis chinensis</name>
    <dbReference type="NCBI Taxonomy" id="261450"/>
    <lineage>
        <taxon>Eukaryota</taxon>
        <taxon>Viridiplantae</taxon>
        <taxon>Streptophyta</taxon>
        <taxon>Embryophyta</taxon>
        <taxon>Tracheophyta</taxon>
        <taxon>Spermatophyta</taxon>
        <taxon>Magnoliopsida</taxon>
        <taxon>Ranunculales</taxon>
        <taxon>Ranunculaceae</taxon>
        <taxon>Coptidoideae</taxon>
        <taxon>Coptis</taxon>
    </lineage>
</organism>
<name>A0A835LWE3_9MAGN</name>
<dbReference type="GO" id="GO:0034986">
    <property type="term" value="F:iron chaperone activity"/>
    <property type="evidence" value="ECO:0007669"/>
    <property type="project" value="TreeGrafter"/>
</dbReference>
<dbReference type="GO" id="GO:0008198">
    <property type="term" value="F:ferrous iron binding"/>
    <property type="evidence" value="ECO:0007669"/>
    <property type="project" value="TreeGrafter"/>
</dbReference>
<dbReference type="InterPro" id="IPR002908">
    <property type="entry name" value="Frataxin/CyaY"/>
</dbReference>
<dbReference type="PANTHER" id="PTHR16821">
    <property type="entry name" value="FRATAXIN"/>
    <property type="match status" value="1"/>
</dbReference>
<dbReference type="InterPro" id="IPR036524">
    <property type="entry name" value="Frataxin/CyaY_sf"/>
</dbReference>
<sequence length="133" mass="15101">MFLSSSRCLLSKITILKSTSVLSYLISSSSQSLLKPLKASQHSFFSPTITFRVSFCSHPLNLDEAQVSASIDYQCGLWWNCRSLLEEDEYHKLADSTIHDLQEKFEEYGDCSQVDSFDIDYGVRTIVFGLQLL</sequence>
<dbReference type="GO" id="GO:0016226">
    <property type="term" value="P:iron-sulfur cluster assembly"/>
    <property type="evidence" value="ECO:0007669"/>
    <property type="project" value="InterPro"/>
</dbReference>
<dbReference type="EMBL" id="JADFTS010000004">
    <property type="protein sequence ID" value="KAF9610748.1"/>
    <property type="molecule type" value="Genomic_DNA"/>
</dbReference>
<keyword evidence="3" id="KW-0408">Iron</keyword>
<comment type="similarity">
    <text evidence="1">Belongs to the frataxin family.</text>
</comment>